<dbReference type="Pfam" id="PF00004">
    <property type="entry name" value="AAA"/>
    <property type="match status" value="1"/>
</dbReference>
<dbReference type="FunFam" id="3.40.50.300:FF:000199">
    <property type="entry name" value="Origin recognition complex subunit 1"/>
    <property type="match status" value="1"/>
</dbReference>
<dbReference type="GO" id="GO:0003688">
    <property type="term" value="F:DNA replication origin binding"/>
    <property type="evidence" value="ECO:0007669"/>
    <property type="project" value="TreeGrafter"/>
</dbReference>
<dbReference type="STRING" id="45607.A0A2T0FPH4"/>
<evidence type="ECO:0000259" key="12">
    <source>
        <dbReference type="PROSITE" id="PS50837"/>
    </source>
</evidence>
<dbReference type="InterPro" id="IPR048867">
    <property type="entry name" value="WHD_ORC1"/>
</dbReference>
<reference evidence="13 14" key="1">
    <citation type="submission" date="2017-04" db="EMBL/GenBank/DDBJ databases">
        <title>Genome sequencing of [Candida] sorbophila.</title>
        <authorList>
            <person name="Ahn J.O."/>
        </authorList>
    </citation>
    <scope>NUCLEOTIDE SEQUENCE [LARGE SCALE GENOMIC DNA]</scope>
    <source>
        <strain evidence="13 14">DS02</strain>
    </source>
</reference>
<dbReference type="PANTHER" id="PTHR10763">
    <property type="entry name" value="CELL DIVISION CONTROL PROTEIN 6-RELATED"/>
    <property type="match status" value="1"/>
</dbReference>
<accession>A0A2T0FPH4</accession>
<dbReference type="InterPro" id="IPR003593">
    <property type="entry name" value="AAA+_ATPase"/>
</dbReference>
<dbReference type="SUPFAM" id="SSF52540">
    <property type="entry name" value="P-loop containing nucleoside triphosphate hydrolases"/>
    <property type="match status" value="1"/>
</dbReference>
<dbReference type="CDD" id="cd00009">
    <property type="entry name" value="AAA"/>
    <property type="match status" value="1"/>
</dbReference>
<evidence type="ECO:0000256" key="5">
    <source>
        <dbReference type="ARBA" id="ARBA00022741"/>
    </source>
</evidence>
<dbReference type="PROSITE" id="PS50837">
    <property type="entry name" value="NACHT"/>
    <property type="match status" value="1"/>
</dbReference>
<proteinExistence type="inferred from homology"/>
<dbReference type="GO" id="GO:0016887">
    <property type="term" value="F:ATP hydrolysis activity"/>
    <property type="evidence" value="ECO:0007669"/>
    <property type="project" value="InterPro"/>
</dbReference>
<keyword evidence="6 10" id="KW-0067">ATP-binding</keyword>
<evidence type="ECO:0000313" key="14">
    <source>
        <dbReference type="Proteomes" id="UP000238350"/>
    </source>
</evidence>
<feature type="compositionally biased region" description="Acidic residues" evidence="11">
    <location>
        <begin position="186"/>
        <end position="196"/>
    </location>
</feature>
<dbReference type="Proteomes" id="UP000238350">
    <property type="component" value="Unassembled WGS sequence"/>
</dbReference>
<dbReference type="PANTHER" id="PTHR10763:SF23">
    <property type="entry name" value="ORIGIN RECOGNITION COMPLEX SUBUNIT 1"/>
    <property type="match status" value="1"/>
</dbReference>
<dbReference type="AlphaFoldDB" id="A0A2T0FPH4"/>
<comment type="caution">
    <text evidence="13">The sequence shown here is derived from an EMBL/GenBank/DDBJ whole genome shotgun (WGS) entry which is preliminary data.</text>
</comment>
<feature type="domain" description="NACHT" evidence="12">
    <location>
        <begin position="292"/>
        <end position="416"/>
    </location>
</feature>
<keyword evidence="9 10" id="KW-0539">Nucleus</keyword>
<dbReference type="Gene3D" id="1.10.8.60">
    <property type="match status" value="1"/>
</dbReference>
<evidence type="ECO:0000256" key="2">
    <source>
        <dbReference type="ARBA" id="ARBA00008398"/>
    </source>
</evidence>
<comment type="subcellular location">
    <subcellularLocation>
        <location evidence="1 10">Nucleus</location>
    </subcellularLocation>
</comment>
<evidence type="ECO:0000256" key="3">
    <source>
        <dbReference type="ARBA" id="ARBA00022705"/>
    </source>
</evidence>
<feature type="region of interest" description="Disordered" evidence="11">
    <location>
        <begin position="176"/>
        <end position="257"/>
    </location>
</feature>
<organism evidence="13 14">
    <name type="scientific">Wickerhamiella sorbophila</name>
    <dbReference type="NCBI Taxonomy" id="45607"/>
    <lineage>
        <taxon>Eukaryota</taxon>
        <taxon>Fungi</taxon>
        <taxon>Dikarya</taxon>
        <taxon>Ascomycota</taxon>
        <taxon>Saccharomycotina</taxon>
        <taxon>Dipodascomycetes</taxon>
        <taxon>Dipodascales</taxon>
        <taxon>Trichomonascaceae</taxon>
        <taxon>Wickerhamiella</taxon>
    </lineage>
</organism>
<dbReference type="OrthoDB" id="1926878at2759"/>
<name>A0A2T0FPH4_9ASCO</name>
<dbReference type="GO" id="GO:0005524">
    <property type="term" value="F:ATP binding"/>
    <property type="evidence" value="ECO:0007669"/>
    <property type="project" value="UniProtKB-KW"/>
</dbReference>
<sequence>MWELITSGRGRRTQIDGIRGLIGELRPGDIIEVGHGFGIIASFQQTETQELRVRVLFLTQGTEERELILTTAMIYAPVETVKQKITVVTKARFDSVDDAEKDQFYFCYRGQDRKGRFSDEFNFDTLIGNAQGISEQLADLFREKFETPKKKRKVARGLMGTPKKLFPQEIPEPIAEVTFDWSSGSDSEEFKDEETDKMEIDTASSVVDTASPKRAPQTPRKKRAVEIPKTPRSARSKVLPSTPHKHAPSTPHQEARDRLHISSLPDSLPCRESEFSQVFIALESAIQAGTGTCVYVSGTPGVGKTATVREVISQLELRKEDGELPPFVFLEVNGMKLTHPNVVYDLLWKEVSDKPNMSASNGMSALESVFTKKDPSRPVLVVLVDELDQLVTKNQSVMYNLFNWPALPNSKLIVVAIANTMDLPERLLTNKISSRLGLTRIQFRGYTYQELRQIIFSRLEGLDVVDVDAIEYVARKVAGVSGDARRALDLCRRAVELGDGKTIKIDHVREAIMESHVTHMEEFLASLSVVSKVLLCAIIVRARRSKANEVLLREVLQQAEQLVHMGKSSAINAKWLYGSDVRLRGFRYAVQELVEGGLISQQVMKGEATPNIRLNVAPEAMKKILDYDPDVGEML</sequence>
<dbReference type="InterPro" id="IPR003959">
    <property type="entry name" value="ATPase_AAA_core"/>
</dbReference>
<evidence type="ECO:0000313" key="13">
    <source>
        <dbReference type="EMBL" id="PRT56884.1"/>
    </source>
</evidence>
<evidence type="ECO:0000256" key="11">
    <source>
        <dbReference type="SAM" id="MobiDB-lite"/>
    </source>
</evidence>
<dbReference type="GO" id="GO:0005664">
    <property type="term" value="C:nuclear origin of replication recognition complex"/>
    <property type="evidence" value="ECO:0007669"/>
    <property type="project" value="TreeGrafter"/>
</dbReference>
<keyword evidence="7" id="KW-0460">Magnesium</keyword>
<gene>
    <name evidence="13" type="ORF">B9G98_04504</name>
</gene>
<comment type="function">
    <text evidence="10">Component of the origin recognition complex (ORC) that binds origins of replication. DNA-binding is ATP-dependent, however specific DNA sequences that define origins of replication have not been identified so far. ORC is required to assemble the pre-replication complex necessary to initiate DNA replication.</text>
</comment>
<evidence type="ECO:0000256" key="4">
    <source>
        <dbReference type="ARBA" id="ARBA00022723"/>
    </source>
</evidence>
<dbReference type="Pfam" id="PF17872">
    <property type="entry name" value="AAA_lid_10"/>
    <property type="match status" value="1"/>
</dbReference>
<dbReference type="Gene3D" id="3.40.50.300">
    <property type="entry name" value="P-loop containing nucleotide triphosphate hydrolases"/>
    <property type="match status" value="1"/>
</dbReference>
<evidence type="ECO:0000256" key="9">
    <source>
        <dbReference type="ARBA" id="ARBA00023242"/>
    </source>
</evidence>
<evidence type="ECO:0000256" key="1">
    <source>
        <dbReference type="ARBA" id="ARBA00004123"/>
    </source>
</evidence>
<keyword evidence="14" id="KW-1185">Reference proteome</keyword>
<dbReference type="Pfam" id="PF21312">
    <property type="entry name" value="WHD_ORC1"/>
    <property type="match status" value="1"/>
</dbReference>
<evidence type="ECO:0000256" key="10">
    <source>
        <dbReference type="RuleBase" id="RU365058"/>
    </source>
</evidence>
<keyword evidence="5 10" id="KW-0547">Nucleotide-binding</keyword>
<keyword evidence="3 10" id="KW-0235">DNA replication</keyword>
<dbReference type="GO" id="GO:0006270">
    <property type="term" value="P:DNA replication initiation"/>
    <property type="evidence" value="ECO:0007669"/>
    <property type="project" value="TreeGrafter"/>
</dbReference>
<dbReference type="GO" id="GO:0033314">
    <property type="term" value="P:mitotic DNA replication checkpoint signaling"/>
    <property type="evidence" value="ECO:0007669"/>
    <property type="project" value="TreeGrafter"/>
</dbReference>
<dbReference type="InterPro" id="IPR027417">
    <property type="entry name" value="P-loop_NTPase"/>
</dbReference>
<dbReference type="SMART" id="SM00382">
    <property type="entry name" value="AAA"/>
    <property type="match status" value="1"/>
</dbReference>
<protein>
    <recommendedName>
        <fullName evidence="10">Origin recognition complex subunit 1</fullName>
    </recommendedName>
</protein>
<keyword evidence="4" id="KW-0479">Metal-binding</keyword>
<evidence type="ECO:0000256" key="7">
    <source>
        <dbReference type="ARBA" id="ARBA00022842"/>
    </source>
</evidence>
<dbReference type="InterPro" id="IPR041083">
    <property type="entry name" value="AAA_lid_10"/>
</dbReference>
<keyword evidence="8 10" id="KW-0238">DNA-binding</keyword>
<dbReference type="GO" id="GO:0046872">
    <property type="term" value="F:metal ion binding"/>
    <property type="evidence" value="ECO:0007669"/>
    <property type="project" value="UniProtKB-KW"/>
</dbReference>
<comment type="similarity">
    <text evidence="2 10">Belongs to the ORC1 family.</text>
</comment>
<dbReference type="GeneID" id="36518252"/>
<dbReference type="EMBL" id="NDIQ01000022">
    <property type="protein sequence ID" value="PRT56884.1"/>
    <property type="molecule type" value="Genomic_DNA"/>
</dbReference>
<dbReference type="RefSeq" id="XP_024666829.1">
    <property type="nucleotide sequence ID" value="XM_024811061.1"/>
</dbReference>
<dbReference type="InterPro" id="IPR007111">
    <property type="entry name" value="NACHT_NTPase"/>
</dbReference>
<dbReference type="InterPro" id="IPR050311">
    <property type="entry name" value="ORC1/CDC6"/>
</dbReference>
<evidence type="ECO:0000256" key="8">
    <source>
        <dbReference type="ARBA" id="ARBA00023125"/>
    </source>
</evidence>
<evidence type="ECO:0000256" key="6">
    <source>
        <dbReference type="ARBA" id="ARBA00022840"/>
    </source>
</evidence>
<comment type="subunit">
    <text evidence="10">ORC is composed of six subunits.</text>
</comment>